<sequence>MVAAGAWRAGDAVGVATYGHDDLRGSSDVLDRLRWMARGLG</sequence>
<protein>
    <submittedName>
        <fullName evidence="1">Uncharacterized protein</fullName>
    </submittedName>
</protein>
<dbReference type="EMBL" id="LAXD01000001">
    <property type="protein sequence ID" value="KWW99321.1"/>
    <property type="molecule type" value="Genomic_DNA"/>
</dbReference>
<dbReference type="PATRIC" id="fig|1469144.10.peg.1073"/>
<reference evidence="2" key="1">
    <citation type="submission" date="2015-04" db="EMBL/GenBank/DDBJ databases">
        <title>Physiological reanalysis, assessment of diazotrophy, and genome sequences of multiple isolates of Streptomyces thermoautotrophicus.</title>
        <authorList>
            <person name="MacKellar D.C."/>
            <person name="Lieber L."/>
            <person name="Norman J."/>
            <person name="Bolger A."/>
            <person name="Tobin C."/>
            <person name="Murray J.W."/>
            <person name="Chang R."/>
            <person name="Ford T."/>
            <person name="Nguyen P.Q."/>
            <person name="Woodward J."/>
            <person name="Permingeat H."/>
            <person name="Joshi N.S."/>
            <person name="Silver P.A."/>
            <person name="Usadel B."/>
            <person name="Rutherford A.W."/>
            <person name="Friesen M."/>
            <person name="Prell J."/>
        </authorList>
    </citation>
    <scope>NUCLEOTIDE SEQUENCE [LARGE SCALE GENOMIC DNA]</scope>
    <source>
        <strain evidence="2">H1</strain>
    </source>
</reference>
<proteinExistence type="predicted"/>
<accession>A0A132MPH2</accession>
<dbReference type="RefSeq" id="WP_269148619.1">
    <property type="nucleotide sequence ID" value="NZ_JYIJ01000016.1"/>
</dbReference>
<organism evidence="1 2">
    <name type="scientific">Carbonactinospora thermoautotrophica</name>
    <dbReference type="NCBI Taxonomy" id="1469144"/>
    <lineage>
        <taxon>Bacteria</taxon>
        <taxon>Bacillati</taxon>
        <taxon>Actinomycetota</taxon>
        <taxon>Actinomycetes</taxon>
        <taxon>Kitasatosporales</taxon>
        <taxon>Carbonactinosporaceae</taxon>
        <taxon>Carbonactinospora</taxon>
    </lineage>
</organism>
<dbReference type="STRING" id="1469144.LI90_955"/>
<keyword evidence="2" id="KW-1185">Reference proteome</keyword>
<dbReference type="Proteomes" id="UP000070188">
    <property type="component" value="Unassembled WGS sequence"/>
</dbReference>
<comment type="caution">
    <text evidence="1">The sequence shown here is derived from an EMBL/GenBank/DDBJ whole genome shotgun (WGS) entry which is preliminary data.</text>
</comment>
<dbReference type="AlphaFoldDB" id="A0A132MPH2"/>
<name>A0A132MPH2_9ACTN</name>
<evidence type="ECO:0000313" key="1">
    <source>
        <dbReference type="EMBL" id="KWW99321.1"/>
    </source>
</evidence>
<evidence type="ECO:0000313" key="2">
    <source>
        <dbReference type="Proteomes" id="UP000070188"/>
    </source>
</evidence>
<gene>
    <name evidence="1" type="ORF">LI90_955</name>
</gene>